<evidence type="ECO:0000313" key="3">
    <source>
        <dbReference type="EMBL" id="CAK7228574.1"/>
    </source>
</evidence>
<feature type="region of interest" description="Disordered" evidence="2">
    <location>
        <begin position="1"/>
        <end position="141"/>
    </location>
</feature>
<sequence>MDRDNPFASSYLREGVTRVQKPRLTYRPADAAVSHNNNNHNSNSQVSPLKRTQPHLRLQRRLSLTDRPSSTDDEVSEGDMAPRAAPSLRSSNSNSAATSTRRSSNPRRVVRPADHSRPTVHFTNGRSEVLLTLPTPPPANVSDYNGGVPQLPTAPTSTALSRRPSTSNMHRNSAPVFSPHGNSINNNYMTRRPSFSNMNNNNNNNSNSVYGGSTTGSLSTNHHGTNNSTKRVTFDSSETEDSASCLSSSTQATSVDERDYDRGSYDEYYNYGPDKQQAVSSMAAQEQAAPRPSVRYSMPPQMAPSPVMSMSVAPPTQHQQQPTRRRSRSFSGIDREILRPQESELVHIPARRWRESYAYVPAGEVHQDMEERSAPASTSSTSSVTSTTATETVTDSDKNTQAQFEAHKVALEAQFEQRQQTLEAEKTKLADELHAAVTALGKAQQDGDSLRREANEQRQRMLSLAQENDALKEAQEDAERARDGALLAREEATSQEILELRADLESARLARDDTEASLTEIRQTLAVANTTLDELRAELAQEQETAALFREGKAAFESRCGDLDAKCTNLEGQVVAARDANKELHLLMASQIDDLAATKEALQVRIGILEEEEATRVAATAAAVDAAKAAEDKEAAAAAQFTDEKKALEGKVAAAEEKLAGLETEKAAVTTELEACKAQIETLTADITAKTDEVATLTADLAAANEAKAALQETVDGHEAAVEKARQEGGETATAEATAAATEASDALQATITKLEAELAELKTECETLKAAATAAAAAEKTDEKADGDASAAAPSDTDKELQEKHDKLEAAHNELQEKHTALEASLASEKEAAAAAATALTTAQEEAAASLKEAQDAAAASAAALTQAQEGAAALSAQVATLPDITDRLHHLQAAYATSEAEGMALRDQLAKMRAKLAGVAGSVASNSSSATKKSLKGKKDELVIVRTHGDRGRFQVMRKSELHRSRSNSRSSRKTDYDST</sequence>
<feature type="compositionally biased region" description="Polar residues" evidence="2">
    <location>
        <begin position="154"/>
        <end position="171"/>
    </location>
</feature>
<feature type="region of interest" description="Disordered" evidence="2">
    <location>
        <begin position="720"/>
        <end position="742"/>
    </location>
</feature>
<feature type="compositionally biased region" description="Basic and acidic residues" evidence="2">
    <location>
        <begin position="255"/>
        <end position="265"/>
    </location>
</feature>
<feature type="coiled-coil region" evidence="1">
    <location>
        <begin position="518"/>
        <end position="552"/>
    </location>
</feature>
<feature type="compositionally biased region" description="Polar residues" evidence="2">
    <location>
        <begin position="180"/>
        <end position="195"/>
    </location>
</feature>
<keyword evidence="4" id="KW-1185">Reference proteome</keyword>
<feature type="region of interest" description="Disordered" evidence="2">
    <location>
        <begin position="154"/>
        <end position="336"/>
    </location>
</feature>
<feature type="region of interest" description="Disordered" evidence="2">
    <location>
        <begin position="780"/>
        <end position="804"/>
    </location>
</feature>
<feature type="region of interest" description="Disordered" evidence="2">
    <location>
        <begin position="367"/>
        <end position="398"/>
    </location>
</feature>
<feature type="compositionally biased region" description="Low complexity" evidence="2">
    <location>
        <begin position="297"/>
        <end position="322"/>
    </location>
</feature>
<dbReference type="Gene3D" id="1.20.5.170">
    <property type="match status" value="1"/>
</dbReference>
<feature type="compositionally biased region" description="Basic and acidic residues" evidence="2">
    <location>
        <begin position="955"/>
        <end position="966"/>
    </location>
</feature>
<comment type="caution">
    <text evidence="3">The sequence shown here is derived from an EMBL/GenBank/DDBJ whole genome shotgun (WGS) entry which is preliminary data.</text>
</comment>
<dbReference type="Proteomes" id="UP001642406">
    <property type="component" value="Unassembled WGS sequence"/>
</dbReference>
<accession>A0ABP0C967</accession>
<feature type="compositionally biased region" description="Low complexity" evidence="2">
    <location>
        <begin position="730"/>
        <end position="742"/>
    </location>
</feature>
<proteinExistence type="predicted"/>
<gene>
    <name evidence="3" type="ORF">SBRCBS47491_006951</name>
</gene>
<keyword evidence="1" id="KW-0175">Coiled coil</keyword>
<evidence type="ECO:0000256" key="2">
    <source>
        <dbReference type="SAM" id="MobiDB-lite"/>
    </source>
</evidence>
<organism evidence="3 4">
    <name type="scientific">Sporothrix bragantina</name>
    <dbReference type="NCBI Taxonomy" id="671064"/>
    <lineage>
        <taxon>Eukaryota</taxon>
        <taxon>Fungi</taxon>
        <taxon>Dikarya</taxon>
        <taxon>Ascomycota</taxon>
        <taxon>Pezizomycotina</taxon>
        <taxon>Sordariomycetes</taxon>
        <taxon>Sordariomycetidae</taxon>
        <taxon>Ophiostomatales</taxon>
        <taxon>Ophiostomataceae</taxon>
        <taxon>Sporothrix</taxon>
    </lineage>
</organism>
<dbReference type="Gene3D" id="6.10.250.2470">
    <property type="match status" value="1"/>
</dbReference>
<feature type="compositionally biased region" description="Basic and acidic residues" evidence="2">
    <location>
        <begin position="720"/>
        <end position="729"/>
    </location>
</feature>
<protein>
    <submittedName>
        <fullName evidence="3">Uncharacterized protein</fullName>
    </submittedName>
</protein>
<feature type="region of interest" description="Disordered" evidence="2">
    <location>
        <begin position="955"/>
        <end position="982"/>
    </location>
</feature>
<feature type="compositionally biased region" description="Low complexity" evidence="2">
    <location>
        <begin position="196"/>
        <end position="208"/>
    </location>
</feature>
<feature type="compositionally biased region" description="Low complexity" evidence="2">
    <location>
        <begin position="34"/>
        <end position="44"/>
    </location>
</feature>
<evidence type="ECO:0000256" key="1">
    <source>
        <dbReference type="SAM" id="Coils"/>
    </source>
</evidence>
<evidence type="ECO:0000313" key="4">
    <source>
        <dbReference type="Proteomes" id="UP001642406"/>
    </source>
</evidence>
<name>A0ABP0C967_9PEZI</name>
<reference evidence="3 4" key="1">
    <citation type="submission" date="2024-01" db="EMBL/GenBank/DDBJ databases">
        <authorList>
            <person name="Allen C."/>
            <person name="Tagirdzhanova G."/>
        </authorList>
    </citation>
    <scope>NUCLEOTIDE SEQUENCE [LARGE SCALE GENOMIC DNA]</scope>
</reference>
<feature type="compositionally biased region" description="Low complexity" evidence="2">
    <location>
        <begin position="374"/>
        <end position="393"/>
    </location>
</feature>
<feature type="coiled-coil region" evidence="1">
    <location>
        <begin position="412"/>
        <end position="491"/>
    </location>
</feature>
<feature type="compositionally biased region" description="Polar residues" evidence="2">
    <location>
        <begin position="209"/>
        <end position="254"/>
    </location>
</feature>
<feature type="compositionally biased region" description="Low complexity" evidence="2">
    <location>
        <begin position="81"/>
        <end position="103"/>
    </location>
</feature>
<dbReference type="EMBL" id="CAWUHC010000073">
    <property type="protein sequence ID" value="CAK7228574.1"/>
    <property type="molecule type" value="Genomic_DNA"/>
</dbReference>